<name>A0A3D9VC57_THECX</name>
<dbReference type="Pfam" id="PF02597">
    <property type="entry name" value="ThiS"/>
    <property type="match status" value="1"/>
</dbReference>
<dbReference type="InterPro" id="IPR054834">
    <property type="entry name" value="SAMP1_3"/>
</dbReference>
<gene>
    <name evidence="1" type="ORF">DFJ64_0247</name>
</gene>
<evidence type="ECO:0000313" key="1">
    <source>
        <dbReference type="EMBL" id="REF34881.1"/>
    </source>
</evidence>
<dbReference type="RefSeq" id="WP_115848764.1">
    <property type="nucleotide sequence ID" value="NZ_QTUC01000001.1"/>
</dbReference>
<dbReference type="Gene3D" id="3.10.20.30">
    <property type="match status" value="1"/>
</dbReference>
<sequence length="94" mass="10199">MRVHVVVPSVLRADCGGAARLVVELTGDPTLGGLMAELAAHYPRLERRLRDEKGALRRYVNVYVDGTESRHQDGLRTALRDGVEVHIVPSVAGG</sequence>
<dbReference type="AlphaFoldDB" id="A0A3D9VC57"/>
<dbReference type="OrthoDB" id="9156098at2"/>
<proteinExistence type="predicted"/>
<dbReference type="EMBL" id="QTUC01000001">
    <property type="protein sequence ID" value="REF34881.1"/>
    <property type="molecule type" value="Genomic_DNA"/>
</dbReference>
<dbReference type="InterPro" id="IPR052045">
    <property type="entry name" value="Sulfur_Carrier/Prot_Modifier"/>
</dbReference>
<dbReference type="PANTHER" id="PTHR38031:SF1">
    <property type="entry name" value="SULFUR CARRIER PROTEIN CYSO"/>
    <property type="match status" value="1"/>
</dbReference>
<keyword evidence="2" id="KW-1185">Reference proteome</keyword>
<dbReference type="NCBIfam" id="NF041918">
    <property type="entry name" value="SAMP1"/>
    <property type="match status" value="1"/>
</dbReference>
<comment type="caution">
    <text evidence="1">The sequence shown here is derived from an EMBL/GenBank/DDBJ whole genome shotgun (WGS) entry which is preliminary data.</text>
</comment>
<evidence type="ECO:0000313" key="2">
    <source>
        <dbReference type="Proteomes" id="UP000256485"/>
    </source>
</evidence>
<organism evidence="1 2">
    <name type="scientific">Thermasporomyces composti</name>
    <dbReference type="NCBI Taxonomy" id="696763"/>
    <lineage>
        <taxon>Bacteria</taxon>
        <taxon>Bacillati</taxon>
        <taxon>Actinomycetota</taxon>
        <taxon>Actinomycetes</taxon>
        <taxon>Propionibacteriales</taxon>
        <taxon>Nocardioidaceae</taxon>
        <taxon>Thermasporomyces</taxon>
    </lineage>
</organism>
<dbReference type="InterPro" id="IPR012675">
    <property type="entry name" value="Beta-grasp_dom_sf"/>
</dbReference>
<dbReference type="PANTHER" id="PTHR38031">
    <property type="entry name" value="SULFUR CARRIER PROTEIN SLR0821-RELATED"/>
    <property type="match status" value="1"/>
</dbReference>
<protein>
    <submittedName>
        <fullName evidence="1">Molybdopterin synthase subunit MoaD</fullName>
    </submittedName>
</protein>
<dbReference type="InterPro" id="IPR016155">
    <property type="entry name" value="Mopterin_synth/thiamin_S_b"/>
</dbReference>
<accession>A0A3D9VC57</accession>
<dbReference type="InterPro" id="IPR003749">
    <property type="entry name" value="ThiS/MoaD-like"/>
</dbReference>
<dbReference type="Proteomes" id="UP000256485">
    <property type="component" value="Unassembled WGS sequence"/>
</dbReference>
<reference evidence="1 2" key="1">
    <citation type="submission" date="2018-08" db="EMBL/GenBank/DDBJ databases">
        <title>Sequencing the genomes of 1000 actinobacteria strains.</title>
        <authorList>
            <person name="Klenk H.-P."/>
        </authorList>
    </citation>
    <scope>NUCLEOTIDE SEQUENCE [LARGE SCALE GENOMIC DNA]</scope>
    <source>
        <strain evidence="1 2">DSM 22891</strain>
    </source>
</reference>
<dbReference type="SUPFAM" id="SSF54285">
    <property type="entry name" value="MoaD/ThiS"/>
    <property type="match status" value="1"/>
</dbReference>